<dbReference type="InterPro" id="IPR051048">
    <property type="entry name" value="Peptidase_S8/S53_subtilisin"/>
</dbReference>
<sequence>MKSIDDVPELLRRVGPEGCLVPVEEDRGMEVDKTITVFLPNDMSSKPPFNSKETQALSLQDFPHVEVKFDDHSISNAHGDVISSYYKNTKDVCNDLGITTEYDWPIDPAKPPNPEFTRDARSICHDSTMGLPVTSPTDADLCTLPNLSDVLNKISPHHVVRVAVLDTGVLPFHKAFADKSVADKSVADKSVADKIVAMKNFVPNEDNDLYYDVHGHGTHCAGIVLQTAPFVRLVICKVLDSQGRGQPKWAADAVDWLLGVENCPVDIISMSLGSDSYDSEMRRAVSEAVARGKVVVAAASNDGRKGMTNIGFPARLGDVICVGSHDSYGYYQPSSFSSTGRELDFLAPGEQIAAPDSRTINFYRRMSGTSQATPIIAGIAAMVISYAETVGGKAMRNAVSNTTVVREIFRKMASKPGHHDEHMGYGNLNPWRLFKYGPDHFRQVVEEIVGPLPALRTRRASDSELEMKKRM</sequence>
<dbReference type="PANTHER" id="PTHR43399">
    <property type="entry name" value="SUBTILISIN-RELATED"/>
    <property type="match status" value="1"/>
</dbReference>
<accession>C3ZH47</accession>
<dbReference type="InterPro" id="IPR023828">
    <property type="entry name" value="Peptidase_S8_Ser-AS"/>
</dbReference>
<evidence type="ECO:0000313" key="8">
    <source>
        <dbReference type="EMBL" id="EEN48194.1"/>
    </source>
</evidence>
<evidence type="ECO:0000256" key="4">
    <source>
        <dbReference type="ARBA" id="ARBA00022825"/>
    </source>
</evidence>
<dbReference type="InterPro" id="IPR000209">
    <property type="entry name" value="Peptidase_S8/S53_dom"/>
</dbReference>
<dbReference type="InParanoid" id="C3ZH47"/>
<dbReference type="PROSITE" id="PS00138">
    <property type="entry name" value="SUBTILASE_SER"/>
    <property type="match status" value="1"/>
</dbReference>
<feature type="active site" description="Charge relay system" evidence="5">
    <location>
        <position position="370"/>
    </location>
</feature>
<evidence type="ECO:0000256" key="6">
    <source>
        <dbReference type="RuleBase" id="RU003355"/>
    </source>
</evidence>
<comment type="similarity">
    <text evidence="1 5 6">Belongs to the peptidase S8 family.</text>
</comment>
<evidence type="ECO:0000259" key="7">
    <source>
        <dbReference type="Pfam" id="PF00082"/>
    </source>
</evidence>
<dbReference type="PROSITE" id="PS00136">
    <property type="entry name" value="SUBTILASE_ASP"/>
    <property type="match status" value="1"/>
</dbReference>
<proteinExistence type="inferred from homology"/>
<feature type="active site" description="Charge relay system" evidence="5">
    <location>
        <position position="216"/>
    </location>
</feature>
<dbReference type="Pfam" id="PF00082">
    <property type="entry name" value="Peptidase_S8"/>
    <property type="match status" value="1"/>
</dbReference>
<dbReference type="InterPro" id="IPR015500">
    <property type="entry name" value="Peptidase_S8_subtilisin-rel"/>
</dbReference>
<dbReference type="InterPro" id="IPR023827">
    <property type="entry name" value="Peptidase_S8_Asp-AS"/>
</dbReference>
<evidence type="ECO:0000256" key="3">
    <source>
        <dbReference type="ARBA" id="ARBA00022801"/>
    </source>
</evidence>
<dbReference type="SUPFAM" id="SSF52743">
    <property type="entry name" value="Subtilisin-like"/>
    <property type="match status" value="1"/>
</dbReference>
<keyword evidence="3 5" id="KW-0378">Hydrolase</keyword>
<dbReference type="GO" id="GO:0004252">
    <property type="term" value="F:serine-type endopeptidase activity"/>
    <property type="evidence" value="ECO:0007669"/>
    <property type="project" value="UniProtKB-UniRule"/>
</dbReference>
<feature type="active site" description="Charge relay system" evidence="5">
    <location>
        <position position="166"/>
    </location>
</feature>
<name>C3ZH47_BRAFL</name>
<dbReference type="PANTHER" id="PTHR43399:SF4">
    <property type="entry name" value="CELL WALL-ASSOCIATED PROTEASE"/>
    <property type="match status" value="1"/>
</dbReference>
<dbReference type="PROSITE" id="PS51892">
    <property type="entry name" value="SUBTILASE"/>
    <property type="match status" value="1"/>
</dbReference>
<dbReference type="AlphaFoldDB" id="C3ZH47"/>
<evidence type="ECO:0000256" key="1">
    <source>
        <dbReference type="ARBA" id="ARBA00011073"/>
    </source>
</evidence>
<dbReference type="EMBL" id="GG666621">
    <property type="protein sequence ID" value="EEN48194.1"/>
    <property type="molecule type" value="Genomic_DNA"/>
</dbReference>
<gene>
    <name evidence="8" type="ORF">BRAFLDRAFT_88080</name>
</gene>
<dbReference type="STRING" id="7739.C3ZH47"/>
<dbReference type="Gene3D" id="3.40.50.200">
    <property type="entry name" value="Peptidase S8/S53 domain"/>
    <property type="match status" value="1"/>
</dbReference>
<protein>
    <recommendedName>
        <fullName evidence="7">Peptidase S8/S53 domain-containing protein</fullName>
    </recommendedName>
</protein>
<dbReference type="InterPro" id="IPR036852">
    <property type="entry name" value="Peptidase_S8/S53_dom_sf"/>
</dbReference>
<keyword evidence="2 5" id="KW-0645">Protease</keyword>
<dbReference type="PRINTS" id="PR00723">
    <property type="entry name" value="SUBTILISIN"/>
</dbReference>
<evidence type="ECO:0000256" key="5">
    <source>
        <dbReference type="PROSITE-ProRule" id="PRU01240"/>
    </source>
</evidence>
<dbReference type="GO" id="GO:0006508">
    <property type="term" value="P:proteolysis"/>
    <property type="evidence" value="ECO:0007669"/>
    <property type="project" value="UniProtKB-KW"/>
</dbReference>
<keyword evidence="4 5" id="KW-0720">Serine protease</keyword>
<dbReference type="eggNOG" id="KOG1153">
    <property type="taxonomic scope" value="Eukaryota"/>
</dbReference>
<reference evidence="8" key="1">
    <citation type="journal article" date="2008" name="Nature">
        <title>The amphioxus genome and the evolution of the chordate karyotype.</title>
        <authorList>
            <consortium name="US DOE Joint Genome Institute (JGI-PGF)"/>
            <person name="Putnam N.H."/>
            <person name="Butts T."/>
            <person name="Ferrier D.E.K."/>
            <person name="Furlong R.F."/>
            <person name="Hellsten U."/>
            <person name="Kawashima T."/>
            <person name="Robinson-Rechavi M."/>
            <person name="Shoguchi E."/>
            <person name="Terry A."/>
            <person name="Yu J.-K."/>
            <person name="Benito-Gutierrez E.L."/>
            <person name="Dubchak I."/>
            <person name="Garcia-Fernandez J."/>
            <person name="Gibson-Brown J.J."/>
            <person name="Grigoriev I.V."/>
            <person name="Horton A.C."/>
            <person name="de Jong P.J."/>
            <person name="Jurka J."/>
            <person name="Kapitonov V.V."/>
            <person name="Kohara Y."/>
            <person name="Kuroki Y."/>
            <person name="Lindquist E."/>
            <person name="Lucas S."/>
            <person name="Osoegawa K."/>
            <person name="Pennacchio L.A."/>
            <person name="Salamov A.A."/>
            <person name="Satou Y."/>
            <person name="Sauka-Spengler T."/>
            <person name="Schmutz J."/>
            <person name="Shin-I T."/>
            <person name="Toyoda A."/>
            <person name="Bronner-Fraser M."/>
            <person name="Fujiyama A."/>
            <person name="Holland L.Z."/>
            <person name="Holland P.W.H."/>
            <person name="Satoh N."/>
            <person name="Rokhsar D.S."/>
        </authorList>
    </citation>
    <scope>NUCLEOTIDE SEQUENCE [LARGE SCALE GENOMIC DNA]</scope>
    <source>
        <strain evidence="8">S238N-H82</strain>
        <tissue evidence="8">Testes</tissue>
    </source>
</reference>
<evidence type="ECO:0000256" key="2">
    <source>
        <dbReference type="ARBA" id="ARBA00022670"/>
    </source>
</evidence>
<organism>
    <name type="scientific">Branchiostoma floridae</name>
    <name type="common">Florida lancelet</name>
    <name type="synonym">Amphioxus</name>
    <dbReference type="NCBI Taxonomy" id="7739"/>
    <lineage>
        <taxon>Eukaryota</taxon>
        <taxon>Metazoa</taxon>
        <taxon>Chordata</taxon>
        <taxon>Cephalochordata</taxon>
        <taxon>Leptocardii</taxon>
        <taxon>Amphioxiformes</taxon>
        <taxon>Branchiostomatidae</taxon>
        <taxon>Branchiostoma</taxon>
    </lineage>
</organism>
<feature type="domain" description="Peptidase S8/S53" evidence="7">
    <location>
        <begin position="160"/>
        <end position="426"/>
    </location>
</feature>